<dbReference type="InterPro" id="IPR000742">
    <property type="entry name" value="EGF"/>
</dbReference>
<evidence type="ECO:0000313" key="5">
    <source>
        <dbReference type="EnsemblMetazoa" id="CLYHEMP014914.1"/>
    </source>
</evidence>
<keyword evidence="2" id="KW-0732">Signal</keyword>
<accession>A0A7M5WY22</accession>
<dbReference type="EnsemblMetazoa" id="CLYHEMT014914.1">
    <property type="protein sequence ID" value="CLYHEMP014914.1"/>
    <property type="gene ID" value="CLYHEMG014914"/>
</dbReference>
<name>A0A7M5WY22_9CNID</name>
<keyword evidence="1" id="KW-0472">Membrane</keyword>
<evidence type="ECO:0000256" key="1">
    <source>
        <dbReference type="SAM" id="Phobius"/>
    </source>
</evidence>
<keyword evidence="6" id="KW-1185">Reference proteome</keyword>
<feature type="transmembrane region" description="Helical" evidence="1">
    <location>
        <begin position="174"/>
        <end position="195"/>
    </location>
</feature>
<dbReference type="AlphaFoldDB" id="A0A7M5WY22"/>
<dbReference type="OrthoDB" id="10060424at2759"/>
<feature type="signal peptide" evidence="2">
    <location>
        <begin position="1"/>
        <end position="23"/>
    </location>
</feature>
<evidence type="ECO:0000259" key="3">
    <source>
        <dbReference type="PROSITE" id="PS00022"/>
    </source>
</evidence>
<keyword evidence="1" id="KW-1133">Transmembrane helix</keyword>
<organism evidence="5 6">
    <name type="scientific">Clytia hemisphaerica</name>
    <dbReference type="NCBI Taxonomy" id="252671"/>
    <lineage>
        <taxon>Eukaryota</taxon>
        <taxon>Metazoa</taxon>
        <taxon>Cnidaria</taxon>
        <taxon>Hydrozoa</taxon>
        <taxon>Hydroidolina</taxon>
        <taxon>Leptothecata</taxon>
        <taxon>Obeliida</taxon>
        <taxon>Clytiidae</taxon>
        <taxon>Clytia</taxon>
    </lineage>
</organism>
<dbReference type="Proteomes" id="UP000594262">
    <property type="component" value="Unplaced"/>
</dbReference>
<proteinExistence type="predicted"/>
<dbReference type="PROSITE" id="PS01186">
    <property type="entry name" value="EGF_2"/>
    <property type="match status" value="1"/>
</dbReference>
<dbReference type="SUPFAM" id="SSF57196">
    <property type="entry name" value="EGF/Laminin"/>
    <property type="match status" value="1"/>
</dbReference>
<evidence type="ECO:0000259" key="4">
    <source>
        <dbReference type="PROSITE" id="PS01186"/>
    </source>
</evidence>
<protein>
    <recommendedName>
        <fullName evidence="3 4">EGF-like domain-containing protein</fullName>
    </recommendedName>
</protein>
<reference evidence="5" key="1">
    <citation type="submission" date="2021-01" db="UniProtKB">
        <authorList>
            <consortium name="EnsemblMetazoa"/>
        </authorList>
    </citation>
    <scope>IDENTIFICATION</scope>
</reference>
<keyword evidence="1" id="KW-0812">Transmembrane</keyword>
<sequence>MSILKMLILIPLLSICSLATTAGTKNVEPKGAHVCQRLEKYETQEQQTNTRLVSESYRYCCERFLLCMKYCSGVRYRTVSTTKNIPGHGHRIIKYCCEGWIQKDQECIPTCDFPCFHGTCIQPNFCGCVEGYTGKSCEKEIQIPTQKPVDKDSNNSQNDKNTSEDENKEVQAHYWSWLVPTLLFILLIAAMIIVYKRRQESIYKETLLVDKSPVQYNSLQNEAYSSQSFDIEDGKRLADKA</sequence>
<evidence type="ECO:0000256" key="2">
    <source>
        <dbReference type="SAM" id="SignalP"/>
    </source>
</evidence>
<feature type="chain" id="PRO_5029746310" description="EGF-like domain-containing protein" evidence="2">
    <location>
        <begin position="24"/>
        <end position="241"/>
    </location>
</feature>
<dbReference type="Gene3D" id="2.10.25.10">
    <property type="entry name" value="Laminin"/>
    <property type="match status" value="1"/>
</dbReference>
<evidence type="ECO:0000313" key="6">
    <source>
        <dbReference type="Proteomes" id="UP000594262"/>
    </source>
</evidence>
<dbReference type="PROSITE" id="PS00022">
    <property type="entry name" value="EGF_1"/>
    <property type="match status" value="1"/>
</dbReference>
<feature type="domain" description="EGF-like" evidence="3 4">
    <location>
        <begin position="126"/>
        <end position="137"/>
    </location>
</feature>